<gene>
    <name evidence="2" type="ORF">L195_g052180</name>
</gene>
<proteinExistence type="predicted"/>
<dbReference type="AlphaFoldDB" id="A0A2K3K3S2"/>
<dbReference type="EMBL" id="ASHM01083973">
    <property type="protein sequence ID" value="PNX60916.1"/>
    <property type="molecule type" value="Genomic_DNA"/>
</dbReference>
<evidence type="ECO:0000313" key="2">
    <source>
        <dbReference type="EMBL" id="PNX60916.1"/>
    </source>
</evidence>
<comment type="caution">
    <text evidence="2">The sequence shown here is derived from an EMBL/GenBank/DDBJ whole genome shotgun (WGS) entry which is preliminary data.</text>
</comment>
<evidence type="ECO:0000259" key="1">
    <source>
        <dbReference type="Pfam" id="PF13456"/>
    </source>
</evidence>
<accession>A0A2K3K3S2</accession>
<evidence type="ECO:0000313" key="3">
    <source>
        <dbReference type="Proteomes" id="UP000236291"/>
    </source>
</evidence>
<dbReference type="Proteomes" id="UP000236291">
    <property type="component" value="Unassembled WGS sequence"/>
</dbReference>
<dbReference type="PANTHER" id="PTHR47074">
    <property type="entry name" value="BNAC02G40300D PROTEIN"/>
    <property type="match status" value="1"/>
</dbReference>
<reference evidence="2 3" key="2">
    <citation type="journal article" date="2017" name="Front. Plant Sci.">
        <title>Gene Classification and Mining of Molecular Markers Useful in Red Clover (Trifolium pratense) Breeding.</title>
        <authorList>
            <person name="Istvanek J."/>
            <person name="Dluhosova J."/>
            <person name="Dluhos P."/>
            <person name="Patkova L."/>
            <person name="Nedelnik J."/>
            <person name="Repkova J."/>
        </authorList>
    </citation>
    <scope>NUCLEOTIDE SEQUENCE [LARGE SCALE GENOMIC DNA]</scope>
    <source>
        <strain evidence="3">cv. Tatra</strain>
        <tissue evidence="2">Young leaves</tissue>
    </source>
</reference>
<dbReference type="InterPro" id="IPR002156">
    <property type="entry name" value="RNaseH_domain"/>
</dbReference>
<feature type="non-terminal residue" evidence="2">
    <location>
        <position position="180"/>
    </location>
</feature>
<reference evidence="2 3" key="1">
    <citation type="journal article" date="2014" name="Am. J. Bot.">
        <title>Genome assembly and annotation for red clover (Trifolium pratense; Fabaceae).</title>
        <authorList>
            <person name="Istvanek J."/>
            <person name="Jaros M."/>
            <person name="Krenek A."/>
            <person name="Repkova J."/>
        </authorList>
    </citation>
    <scope>NUCLEOTIDE SEQUENCE [LARGE SCALE GENOMIC DNA]</scope>
    <source>
        <strain evidence="3">cv. Tatra</strain>
        <tissue evidence="2">Young leaves</tissue>
    </source>
</reference>
<sequence length="180" mass="20800">MRLQERHVPCHLSCPLCNHDIEDDWHVLVDREVSIQARQTAGLEAILRPMLQRASQVREVIHAICSNLTEIRLAFLLCIKARHLWHEWAAIQQVQQGIQADGQQQQQQICWQKPSFGWYKCNIDAAFHKKLNKTSMGWCARDYMGRFVLEETTWMNGNCSIVEGESLALLAALKTLRQHA</sequence>
<dbReference type="GO" id="GO:0004523">
    <property type="term" value="F:RNA-DNA hybrid ribonuclease activity"/>
    <property type="evidence" value="ECO:0007669"/>
    <property type="project" value="InterPro"/>
</dbReference>
<name>A0A2K3K3S2_TRIPR</name>
<organism evidence="2 3">
    <name type="scientific">Trifolium pratense</name>
    <name type="common">Red clover</name>
    <dbReference type="NCBI Taxonomy" id="57577"/>
    <lineage>
        <taxon>Eukaryota</taxon>
        <taxon>Viridiplantae</taxon>
        <taxon>Streptophyta</taxon>
        <taxon>Embryophyta</taxon>
        <taxon>Tracheophyta</taxon>
        <taxon>Spermatophyta</taxon>
        <taxon>Magnoliopsida</taxon>
        <taxon>eudicotyledons</taxon>
        <taxon>Gunneridae</taxon>
        <taxon>Pentapetalae</taxon>
        <taxon>rosids</taxon>
        <taxon>fabids</taxon>
        <taxon>Fabales</taxon>
        <taxon>Fabaceae</taxon>
        <taxon>Papilionoideae</taxon>
        <taxon>50 kb inversion clade</taxon>
        <taxon>NPAAA clade</taxon>
        <taxon>Hologalegina</taxon>
        <taxon>IRL clade</taxon>
        <taxon>Trifolieae</taxon>
        <taxon>Trifolium</taxon>
    </lineage>
</organism>
<dbReference type="GO" id="GO:0003676">
    <property type="term" value="F:nucleic acid binding"/>
    <property type="evidence" value="ECO:0007669"/>
    <property type="project" value="InterPro"/>
</dbReference>
<dbReference type="Pfam" id="PF13456">
    <property type="entry name" value="RVT_3"/>
    <property type="match status" value="1"/>
</dbReference>
<dbReference type="PANTHER" id="PTHR47074:SF48">
    <property type="entry name" value="POLYNUCLEOTIDYL TRANSFERASE, RIBONUCLEASE H-LIKE SUPERFAMILY PROTEIN"/>
    <property type="match status" value="1"/>
</dbReference>
<feature type="domain" description="RNase H type-1" evidence="1">
    <location>
        <begin position="122"/>
        <end position="179"/>
    </location>
</feature>
<protein>
    <submittedName>
        <fullName evidence="2">Cytochrome p450</fullName>
    </submittedName>
</protein>
<dbReference type="InterPro" id="IPR052929">
    <property type="entry name" value="RNase_H-like_EbsB-rel"/>
</dbReference>